<evidence type="ECO:0000256" key="5">
    <source>
        <dbReference type="ARBA" id="ARBA00023163"/>
    </source>
</evidence>
<dbReference type="FunFam" id="3.40.50.300:FF:000006">
    <property type="entry name" value="DNA-binding transcriptional regulator NtrC"/>
    <property type="match status" value="1"/>
</dbReference>
<dbReference type="PRINTS" id="PR01590">
    <property type="entry name" value="HTHFIS"/>
</dbReference>
<dbReference type="InterPro" id="IPR002197">
    <property type="entry name" value="HTH_Fis"/>
</dbReference>
<sequence length="483" mass="55493">MNKNGNRAKLSYEECMAILDCIDGLIVTDDSGNIKYMSEDMKRRIVEIDRENLPEEVTEKNISEVHPGSRIKSFLTNDEDSELAFYMGFSTMNISKMKRLHMSKGSWVIDYDLFSCAEEVENFLEKLRKNAGNIKINMKDRNSFENLMERNFKNTKYGISDIAGKSSQIVDLKNMIMKISESDSFCLIEAETGCGKELVAHAIHNSSRRMNGPLIEINCAAIPDTLFESELFGYEDGAFTGAKKGGKAGVLEMAENGTLFLDEIDQLPYHIQPKLLRVLQEKEFSRIGGRSRKMNVRIIAASNKNLEELVRAGNFREDLYYRLNVIRISIPPLRERQEDIPALIDKFIGDMNEKLDKKVKSVSNDVMKIFYNYHWPGNVRELMNVIERAMNMCTGNYIDTEDLGDFISRQLKMNVREDVFKDDAPLERAREICEREVILKALESCGGNRIKAANMLKISRATLYNKLRTIKNIEEKEREKDKR</sequence>
<reference evidence="7" key="1">
    <citation type="submission" date="2020-10" db="EMBL/GenBank/DDBJ databases">
        <authorList>
            <person name="Gilroy R."/>
        </authorList>
    </citation>
    <scope>NUCLEOTIDE SEQUENCE</scope>
    <source>
        <strain evidence="7">CHK176-22527</strain>
    </source>
</reference>
<dbReference type="PROSITE" id="PS00688">
    <property type="entry name" value="SIGMA54_INTERACT_3"/>
    <property type="match status" value="1"/>
</dbReference>
<dbReference type="PANTHER" id="PTHR32071">
    <property type="entry name" value="TRANSCRIPTIONAL REGULATORY PROTEIN"/>
    <property type="match status" value="1"/>
</dbReference>
<dbReference type="InterPro" id="IPR058031">
    <property type="entry name" value="AAA_lid_NorR"/>
</dbReference>
<dbReference type="PANTHER" id="PTHR32071:SF57">
    <property type="entry name" value="C4-DICARBOXYLATE TRANSPORT TRANSCRIPTIONAL REGULATORY PROTEIN DCTD"/>
    <property type="match status" value="1"/>
</dbReference>
<dbReference type="CDD" id="cd00009">
    <property type="entry name" value="AAA"/>
    <property type="match status" value="1"/>
</dbReference>
<dbReference type="GO" id="GO:0005524">
    <property type="term" value="F:ATP binding"/>
    <property type="evidence" value="ECO:0007669"/>
    <property type="project" value="UniProtKB-KW"/>
</dbReference>
<keyword evidence="1" id="KW-0547">Nucleotide-binding</keyword>
<dbReference type="Pfam" id="PF25601">
    <property type="entry name" value="AAA_lid_14"/>
    <property type="match status" value="1"/>
</dbReference>
<reference evidence="7" key="2">
    <citation type="journal article" date="2021" name="PeerJ">
        <title>Extensive microbial diversity within the chicken gut microbiome revealed by metagenomics and culture.</title>
        <authorList>
            <person name="Gilroy R."/>
            <person name="Ravi A."/>
            <person name="Getino M."/>
            <person name="Pursley I."/>
            <person name="Horton D.L."/>
            <person name="Alikhan N.F."/>
            <person name="Baker D."/>
            <person name="Gharbi K."/>
            <person name="Hall N."/>
            <person name="Watson M."/>
            <person name="Adriaenssens E.M."/>
            <person name="Foster-Nyarko E."/>
            <person name="Jarju S."/>
            <person name="Secka A."/>
            <person name="Antonio M."/>
            <person name="Oren A."/>
            <person name="Chaudhuri R.R."/>
            <person name="La Ragione R."/>
            <person name="Hildebrand F."/>
            <person name="Pallen M.J."/>
        </authorList>
    </citation>
    <scope>NUCLEOTIDE SEQUENCE</scope>
    <source>
        <strain evidence="7">CHK176-22527</strain>
    </source>
</reference>
<dbReference type="GO" id="GO:0006355">
    <property type="term" value="P:regulation of DNA-templated transcription"/>
    <property type="evidence" value="ECO:0007669"/>
    <property type="project" value="InterPro"/>
</dbReference>
<dbReference type="PROSITE" id="PS50045">
    <property type="entry name" value="SIGMA54_INTERACT_4"/>
    <property type="match status" value="1"/>
</dbReference>
<evidence type="ECO:0000256" key="3">
    <source>
        <dbReference type="ARBA" id="ARBA00023015"/>
    </source>
</evidence>
<dbReference type="Gene3D" id="1.10.8.60">
    <property type="match status" value="1"/>
</dbReference>
<feature type="domain" description="Sigma-54 factor interaction" evidence="6">
    <location>
        <begin position="162"/>
        <end position="391"/>
    </location>
</feature>
<evidence type="ECO:0000259" key="6">
    <source>
        <dbReference type="PROSITE" id="PS50045"/>
    </source>
</evidence>
<evidence type="ECO:0000256" key="2">
    <source>
        <dbReference type="ARBA" id="ARBA00022840"/>
    </source>
</evidence>
<evidence type="ECO:0000313" key="8">
    <source>
        <dbReference type="Proteomes" id="UP000824159"/>
    </source>
</evidence>
<dbReference type="EMBL" id="DVLX01000061">
    <property type="protein sequence ID" value="HIT99599.1"/>
    <property type="molecule type" value="Genomic_DNA"/>
</dbReference>
<keyword evidence="5" id="KW-0804">Transcription</keyword>
<keyword evidence="3" id="KW-0805">Transcription regulation</keyword>
<dbReference type="InterPro" id="IPR027417">
    <property type="entry name" value="P-loop_NTPase"/>
</dbReference>
<keyword evidence="4" id="KW-0238">DNA-binding</keyword>
<dbReference type="InterPro" id="IPR002078">
    <property type="entry name" value="Sigma_54_int"/>
</dbReference>
<dbReference type="PROSITE" id="PS00676">
    <property type="entry name" value="SIGMA54_INTERACT_2"/>
    <property type="match status" value="1"/>
</dbReference>
<dbReference type="Gene3D" id="3.40.50.300">
    <property type="entry name" value="P-loop containing nucleotide triphosphate hydrolases"/>
    <property type="match status" value="1"/>
</dbReference>
<dbReference type="Pfam" id="PF00158">
    <property type="entry name" value="Sigma54_activat"/>
    <property type="match status" value="1"/>
</dbReference>
<dbReference type="SMART" id="SM00382">
    <property type="entry name" value="AAA"/>
    <property type="match status" value="1"/>
</dbReference>
<gene>
    <name evidence="7" type="ORF">IAD12_05035</name>
</gene>
<evidence type="ECO:0000313" key="7">
    <source>
        <dbReference type="EMBL" id="HIT99599.1"/>
    </source>
</evidence>
<evidence type="ECO:0000256" key="4">
    <source>
        <dbReference type="ARBA" id="ARBA00023125"/>
    </source>
</evidence>
<dbReference type="AlphaFoldDB" id="A0A9D1HCZ2"/>
<dbReference type="InterPro" id="IPR025944">
    <property type="entry name" value="Sigma_54_int_dom_CS"/>
</dbReference>
<dbReference type="SUPFAM" id="SSF46689">
    <property type="entry name" value="Homeodomain-like"/>
    <property type="match status" value="1"/>
</dbReference>
<dbReference type="Proteomes" id="UP000824159">
    <property type="component" value="Unassembled WGS sequence"/>
</dbReference>
<comment type="caution">
    <text evidence="7">The sequence shown here is derived from an EMBL/GenBank/DDBJ whole genome shotgun (WGS) entry which is preliminary data.</text>
</comment>
<dbReference type="SUPFAM" id="SSF52540">
    <property type="entry name" value="P-loop containing nucleoside triphosphate hydrolases"/>
    <property type="match status" value="1"/>
</dbReference>
<dbReference type="InterPro" id="IPR009057">
    <property type="entry name" value="Homeodomain-like_sf"/>
</dbReference>
<evidence type="ECO:0000256" key="1">
    <source>
        <dbReference type="ARBA" id="ARBA00022741"/>
    </source>
</evidence>
<accession>A0A9D1HCZ2</accession>
<keyword evidence="2" id="KW-0067">ATP-binding</keyword>
<dbReference type="InterPro" id="IPR025943">
    <property type="entry name" value="Sigma_54_int_dom_ATP-bd_2"/>
</dbReference>
<dbReference type="InterPro" id="IPR003593">
    <property type="entry name" value="AAA+_ATPase"/>
</dbReference>
<dbReference type="Gene3D" id="1.10.10.60">
    <property type="entry name" value="Homeodomain-like"/>
    <property type="match status" value="1"/>
</dbReference>
<protein>
    <submittedName>
        <fullName evidence="7">Sigma 54-interacting transcriptional regulator</fullName>
    </submittedName>
</protein>
<dbReference type="GO" id="GO:0043565">
    <property type="term" value="F:sequence-specific DNA binding"/>
    <property type="evidence" value="ECO:0007669"/>
    <property type="project" value="InterPro"/>
</dbReference>
<dbReference type="Pfam" id="PF02954">
    <property type="entry name" value="HTH_8"/>
    <property type="match status" value="1"/>
</dbReference>
<organism evidence="7 8">
    <name type="scientific">Candidatus Allocopromorpha excrementavium</name>
    <dbReference type="NCBI Taxonomy" id="2840741"/>
    <lineage>
        <taxon>Bacteria</taxon>
        <taxon>Bacillati</taxon>
        <taxon>Bacillota</taxon>
        <taxon>Clostridia</taxon>
        <taxon>Eubacteriales</taxon>
        <taxon>Eubacteriaceae</taxon>
        <taxon>Eubacteriaceae incertae sedis</taxon>
        <taxon>Candidatus Allocopromorpha</taxon>
    </lineage>
</organism>
<proteinExistence type="predicted"/>
<name>A0A9D1HCZ2_9FIRM</name>